<comment type="similarity">
    <text evidence="2 12">Belongs to the amiloride-sensitive sodium channel (TC 1.A.6) family.</text>
</comment>
<keyword evidence="3 12" id="KW-0813">Transport</keyword>
<gene>
    <name evidence="13" type="primary">Nach_7</name>
    <name evidence="13" type="ORF">CM83_104048</name>
</gene>
<evidence type="ECO:0000313" key="13">
    <source>
        <dbReference type="EMBL" id="JAG37816.1"/>
    </source>
</evidence>
<evidence type="ECO:0000256" key="8">
    <source>
        <dbReference type="ARBA" id="ARBA00023065"/>
    </source>
</evidence>
<dbReference type="EMBL" id="GBHO01005788">
    <property type="protein sequence ID" value="JAG37816.1"/>
    <property type="molecule type" value="Transcribed_RNA"/>
</dbReference>
<comment type="subcellular location">
    <subcellularLocation>
        <location evidence="1">Membrane</location>
        <topology evidence="1">Multi-pass membrane protein</topology>
    </subcellularLocation>
</comment>
<keyword evidence="11 12" id="KW-0407">Ion channel</keyword>
<keyword evidence="5 12" id="KW-0812">Transmembrane</keyword>
<dbReference type="GO" id="GO:0015280">
    <property type="term" value="F:ligand-gated sodium channel activity"/>
    <property type="evidence" value="ECO:0007669"/>
    <property type="project" value="TreeGrafter"/>
</dbReference>
<dbReference type="AlphaFoldDB" id="A0A0A9Z1R3"/>
<accession>A0A0A9Z1R3</accession>
<keyword evidence="7" id="KW-0915">Sodium</keyword>
<dbReference type="PANTHER" id="PTHR11690:SF184">
    <property type="entry name" value="PICKPOCKET 31"/>
    <property type="match status" value="1"/>
</dbReference>
<organism evidence="13">
    <name type="scientific">Lygus hesperus</name>
    <name type="common">Western plant bug</name>
    <dbReference type="NCBI Taxonomy" id="30085"/>
    <lineage>
        <taxon>Eukaryota</taxon>
        <taxon>Metazoa</taxon>
        <taxon>Ecdysozoa</taxon>
        <taxon>Arthropoda</taxon>
        <taxon>Hexapoda</taxon>
        <taxon>Insecta</taxon>
        <taxon>Pterygota</taxon>
        <taxon>Neoptera</taxon>
        <taxon>Paraneoptera</taxon>
        <taxon>Hemiptera</taxon>
        <taxon>Heteroptera</taxon>
        <taxon>Panheteroptera</taxon>
        <taxon>Cimicomorpha</taxon>
        <taxon>Miridae</taxon>
        <taxon>Mirini</taxon>
        <taxon>Lygus</taxon>
    </lineage>
</organism>
<protein>
    <submittedName>
        <fullName evidence="13">Sodium channel protein Nach</fullName>
    </submittedName>
</protein>
<dbReference type="Pfam" id="PF00858">
    <property type="entry name" value="ASC"/>
    <property type="match status" value="1"/>
</dbReference>
<evidence type="ECO:0000256" key="12">
    <source>
        <dbReference type="RuleBase" id="RU000679"/>
    </source>
</evidence>
<evidence type="ECO:0000256" key="2">
    <source>
        <dbReference type="ARBA" id="ARBA00007193"/>
    </source>
</evidence>
<feature type="non-terminal residue" evidence="13">
    <location>
        <position position="228"/>
    </location>
</feature>
<name>A0A0A9Z1R3_LYGHE</name>
<keyword evidence="6" id="KW-1133">Transmembrane helix</keyword>
<evidence type="ECO:0000256" key="6">
    <source>
        <dbReference type="ARBA" id="ARBA00022989"/>
    </source>
</evidence>
<evidence type="ECO:0000256" key="1">
    <source>
        <dbReference type="ARBA" id="ARBA00004141"/>
    </source>
</evidence>
<feature type="non-terminal residue" evidence="13">
    <location>
        <position position="1"/>
    </location>
</feature>
<evidence type="ECO:0000256" key="10">
    <source>
        <dbReference type="ARBA" id="ARBA00023201"/>
    </source>
</evidence>
<evidence type="ECO:0000256" key="5">
    <source>
        <dbReference type="ARBA" id="ARBA00022692"/>
    </source>
</evidence>
<evidence type="ECO:0000256" key="3">
    <source>
        <dbReference type="ARBA" id="ARBA00022448"/>
    </source>
</evidence>
<dbReference type="GO" id="GO:0005886">
    <property type="term" value="C:plasma membrane"/>
    <property type="evidence" value="ECO:0007669"/>
    <property type="project" value="TreeGrafter"/>
</dbReference>
<keyword evidence="8 12" id="KW-0406">Ion transport</keyword>
<proteinExistence type="inferred from homology"/>
<keyword evidence="9" id="KW-0472">Membrane</keyword>
<dbReference type="InterPro" id="IPR001873">
    <property type="entry name" value="ENaC"/>
</dbReference>
<sequence>EIAYYDGTCGTCSSLCQNSLNCSGDLSYITKTTRSPCSQLMTNCSWNEQPFDCCSYFLPLQTEFGVCFSINSANTVRTQQAPKLLFSLNRTTGPGKVVFSTKEKLNLYLHSIDDVPTINHPKLEKIIVSKNRRGSEVQWVFKIQEIYNDPLLKTLPLQQRDCRFPEEKILQAYNTYSYSGCSVECRALHQERLCNCTHHLMPKISGVKTCDLDGIICLSKYSNELRNP</sequence>
<evidence type="ECO:0000256" key="11">
    <source>
        <dbReference type="ARBA" id="ARBA00023303"/>
    </source>
</evidence>
<keyword evidence="4 12" id="KW-0894">Sodium channel</keyword>
<evidence type="ECO:0000256" key="7">
    <source>
        <dbReference type="ARBA" id="ARBA00023053"/>
    </source>
</evidence>
<dbReference type="PANTHER" id="PTHR11690">
    <property type="entry name" value="AMILORIDE-SENSITIVE SODIUM CHANNEL-RELATED"/>
    <property type="match status" value="1"/>
</dbReference>
<dbReference type="Gene3D" id="2.60.470.10">
    <property type="entry name" value="Acid-sensing ion channels like domains"/>
    <property type="match status" value="1"/>
</dbReference>
<keyword evidence="10 12" id="KW-0739">Sodium transport</keyword>
<reference evidence="13" key="2">
    <citation type="submission" date="2014-07" db="EMBL/GenBank/DDBJ databases">
        <authorList>
            <person name="Hull J."/>
        </authorList>
    </citation>
    <scope>NUCLEOTIDE SEQUENCE</scope>
</reference>
<evidence type="ECO:0000256" key="4">
    <source>
        <dbReference type="ARBA" id="ARBA00022461"/>
    </source>
</evidence>
<evidence type="ECO:0000256" key="9">
    <source>
        <dbReference type="ARBA" id="ARBA00023136"/>
    </source>
</evidence>
<reference evidence="13" key="1">
    <citation type="journal article" date="2014" name="PLoS ONE">
        <title>Transcriptome-Based Identification of ABC Transporters in the Western Tarnished Plant Bug Lygus hesperus.</title>
        <authorList>
            <person name="Hull J.J."/>
            <person name="Chaney K."/>
            <person name="Geib S.M."/>
            <person name="Fabrick J.A."/>
            <person name="Brent C.S."/>
            <person name="Walsh D."/>
            <person name="Lavine L.C."/>
        </authorList>
    </citation>
    <scope>NUCLEOTIDE SEQUENCE</scope>
</reference>